<accession>X1DF24</accession>
<dbReference type="Pfam" id="PF07676">
    <property type="entry name" value="PD40"/>
    <property type="match status" value="2"/>
</dbReference>
<proteinExistence type="predicted"/>
<evidence type="ECO:0000313" key="1">
    <source>
        <dbReference type="EMBL" id="GAH18807.1"/>
    </source>
</evidence>
<evidence type="ECO:0008006" key="2">
    <source>
        <dbReference type="Google" id="ProtNLM"/>
    </source>
</evidence>
<reference evidence="1" key="1">
    <citation type="journal article" date="2014" name="Front. Microbiol.">
        <title>High frequency of phylogenetically diverse reductive dehalogenase-homologous genes in deep subseafloor sedimentary metagenomes.</title>
        <authorList>
            <person name="Kawai M."/>
            <person name="Futagami T."/>
            <person name="Toyoda A."/>
            <person name="Takaki Y."/>
            <person name="Nishi S."/>
            <person name="Hori S."/>
            <person name="Arai W."/>
            <person name="Tsubouchi T."/>
            <person name="Morono Y."/>
            <person name="Uchiyama I."/>
            <person name="Ito T."/>
            <person name="Fujiyama A."/>
            <person name="Inagaki F."/>
            <person name="Takami H."/>
        </authorList>
    </citation>
    <scope>NUCLEOTIDE SEQUENCE</scope>
    <source>
        <strain evidence="1">Expedition CK06-06</strain>
    </source>
</reference>
<comment type="caution">
    <text evidence="1">The sequence shown here is derived from an EMBL/GenBank/DDBJ whole genome shotgun (WGS) entry which is preliminary data.</text>
</comment>
<dbReference type="AlphaFoldDB" id="X1DF24"/>
<gene>
    <name evidence="1" type="ORF">S03H2_06489</name>
</gene>
<protein>
    <recommendedName>
        <fullName evidence="2">Dipeptidylpeptidase IV N-terminal domain-containing protein</fullName>
    </recommendedName>
</protein>
<dbReference type="EMBL" id="BARU01002851">
    <property type="protein sequence ID" value="GAH18807.1"/>
    <property type="molecule type" value="Genomic_DNA"/>
</dbReference>
<sequence length="207" mass="24117">MNVFEFLPYITPKGDRLFFSSYREKPSGSKWGGNIWYSMKADHGWGNAKHFDAPINKKFTMYITSTADDTLYFTGKDNDKRGIFKSRLIDNVYQKPEYLPMEINAISPAHPFIAPDESYLIIDAQLKGMGMPELFISFRKDDGGWTKTLNMGEEINSTNTEYGASVSPDGRYLFFHRRHQRRGDIYWVNARIIDKLREKIIKNNKYL</sequence>
<dbReference type="SUPFAM" id="SSF82171">
    <property type="entry name" value="DPP6 N-terminal domain-like"/>
    <property type="match status" value="1"/>
</dbReference>
<organism evidence="1">
    <name type="scientific">marine sediment metagenome</name>
    <dbReference type="NCBI Taxonomy" id="412755"/>
    <lineage>
        <taxon>unclassified sequences</taxon>
        <taxon>metagenomes</taxon>
        <taxon>ecological metagenomes</taxon>
    </lineage>
</organism>
<dbReference type="InterPro" id="IPR011659">
    <property type="entry name" value="WD40"/>
</dbReference>
<name>X1DF24_9ZZZZ</name>